<dbReference type="InterPro" id="IPR006059">
    <property type="entry name" value="SBP"/>
</dbReference>
<dbReference type="Gene3D" id="3.40.190.10">
    <property type="entry name" value="Periplasmic binding protein-like II"/>
    <property type="match status" value="2"/>
</dbReference>
<dbReference type="GO" id="GO:0015768">
    <property type="term" value="P:maltose transport"/>
    <property type="evidence" value="ECO:0007669"/>
    <property type="project" value="TreeGrafter"/>
</dbReference>
<accession>A0A9D1W5Y4</accession>
<dbReference type="GO" id="GO:0055052">
    <property type="term" value="C:ATP-binding cassette (ABC) transporter complex, substrate-binding subunit-containing"/>
    <property type="evidence" value="ECO:0007669"/>
    <property type="project" value="TreeGrafter"/>
</dbReference>
<evidence type="ECO:0000313" key="6">
    <source>
        <dbReference type="Proteomes" id="UP000886780"/>
    </source>
</evidence>
<evidence type="ECO:0000256" key="1">
    <source>
        <dbReference type="ARBA" id="ARBA00008520"/>
    </source>
</evidence>
<keyword evidence="2" id="KW-0813">Transport</keyword>
<dbReference type="CDD" id="cd14748">
    <property type="entry name" value="PBP2_UgpB"/>
    <property type="match status" value="1"/>
</dbReference>
<organism evidence="5 6">
    <name type="scientific">Candidatus Lachnoclostridium stercoripullorum</name>
    <dbReference type="NCBI Taxonomy" id="2838635"/>
    <lineage>
        <taxon>Bacteria</taxon>
        <taxon>Bacillati</taxon>
        <taxon>Bacillota</taxon>
        <taxon>Clostridia</taxon>
        <taxon>Lachnospirales</taxon>
        <taxon>Lachnospiraceae</taxon>
    </lineage>
</organism>
<evidence type="ECO:0000313" key="5">
    <source>
        <dbReference type="EMBL" id="HIX53088.1"/>
    </source>
</evidence>
<proteinExistence type="inferred from homology"/>
<dbReference type="GO" id="GO:0042956">
    <property type="term" value="P:maltodextrin transmembrane transport"/>
    <property type="evidence" value="ECO:0007669"/>
    <property type="project" value="TreeGrafter"/>
</dbReference>
<keyword evidence="3 4" id="KW-0732">Signal</keyword>
<dbReference type="AlphaFoldDB" id="A0A9D1W5Y4"/>
<dbReference type="PANTHER" id="PTHR30061">
    <property type="entry name" value="MALTOSE-BINDING PERIPLASMIC PROTEIN"/>
    <property type="match status" value="1"/>
</dbReference>
<dbReference type="SUPFAM" id="SSF53850">
    <property type="entry name" value="Periplasmic binding protein-like II"/>
    <property type="match status" value="1"/>
</dbReference>
<dbReference type="GO" id="GO:1901982">
    <property type="term" value="F:maltose binding"/>
    <property type="evidence" value="ECO:0007669"/>
    <property type="project" value="TreeGrafter"/>
</dbReference>
<reference evidence="5" key="1">
    <citation type="journal article" date="2021" name="PeerJ">
        <title>Extensive microbial diversity within the chicken gut microbiome revealed by metagenomics and culture.</title>
        <authorList>
            <person name="Gilroy R."/>
            <person name="Ravi A."/>
            <person name="Getino M."/>
            <person name="Pursley I."/>
            <person name="Horton D.L."/>
            <person name="Alikhan N.F."/>
            <person name="Baker D."/>
            <person name="Gharbi K."/>
            <person name="Hall N."/>
            <person name="Watson M."/>
            <person name="Adriaenssens E.M."/>
            <person name="Foster-Nyarko E."/>
            <person name="Jarju S."/>
            <person name="Secka A."/>
            <person name="Antonio M."/>
            <person name="Oren A."/>
            <person name="Chaudhuri R.R."/>
            <person name="La Ragione R."/>
            <person name="Hildebrand F."/>
            <person name="Pallen M.J."/>
        </authorList>
    </citation>
    <scope>NUCLEOTIDE SEQUENCE</scope>
    <source>
        <strain evidence="5">ChiGjej4B4-12881</strain>
    </source>
</reference>
<name>A0A9D1W5Y4_9FIRM</name>
<gene>
    <name evidence="5" type="ORF">IAA28_09815</name>
</gene>
<feature type="chain" id="PRO_5038592646" evidence="4">
    <location>
        <begin position="25"/>
        <end position="430"/>
    </location>
</feature>
<dbReference type="Proteomes" id="UP000886780">
    <property type="component" value="Unassembled WGS sequence"/>
</dbReference>
<feature type="signal peptide" evidence="4">
    <location>
        <begin position="1"/>
        <end position="24"/>
    </location>
</feature>
<dbReference type="Pfam" id="PF13416">
    <property type="entry name" value="SBP_bac_8"/>
    <property type="match status" value="1"/>
</dbReference>
<comment type="caution">
    <text evidence="5">The sequence shown here is derived from an EMBL/GenBank/DDBJ whole genome shotgun (WGS) entry which is preliminary data.</text>
</comment>
<protein>
    <submittedName>
        <fullName evidence="5">ABC transporter substrate-binding protein</fullName>
    </submittedName>
</protein>
<evidence type="ECO:0000256" key="3">
    <source>
        <dbReference type="ARBA" id="ARBA00022729"/>
    </source>
</evidence>
<comment type="similarity">
    <text evidence="1">Belongs to the bacterial solute-binding protein 1 family.</text>
</comment>
<reference evidence="5" key="2">
    <citation type="submission" date="2021-04" db="EMBL/GenBank/DDBJ databases">
        <authorList>
            <person name="Gilroy R."/>
        </authorList>
    </citation>
    <scope>NUCLEOTIDE SEQUENCE</scope>
    <source>
        <strain evidence="5">ChiGjej4B4-12881</strain>
    </source>
</reference>
<evidence type="ECO:0000256" key="4">
    <source>
        <dbReference type="SAM" id="SignalP"/>
    </source>
</evidence>
<evidence type="ECO:0000256" key="2">
    <source>
        <dbReference type="ARBA" id="ARBA00022448"/>
    </source>
</evidence>
<dbReference type="EMBL" id="DXEU01000181">
    <property type="protein sequence ID" value="HIX53088.1"/>
    <property type="molecule type" value="Genomic_DNA"/>
</dbReference>
<dbReference type="PANTHER" id="PTHR30061:SF50">
    <property type="entry name" value="MALTOSE_MALTODEXTRIN-BINDING PERIPLASMIC PROTEIN"/>
    <property type="match status" value="1"/>
</dbReference>
<sequence length="430" mass="46925">MKKRTLLMLLAGMAILALPGCGSGAEESAPAGESGEAQSDEKIEIEFWHCMGSSNGELIEQITEAFNESQNKIYVKAVQQGSYTEASTKMQAALAAGEAPVVAQMEIGSLGVFADSGQLVDLQKYVDAEDFDLDDFMPGLLDASYYDGALIALPHSRSLPVLYYNKDQFAAAGIENPPETWDELKTTAAALTTDTVYGYSCPLDQWYYSSLMMNAGGTIYNEEETGIGFNNEAGTAPLYLWKDMIAEGTMHVPSGQDYNSSEACRNVFAAGTASMIMQSSAQLKGLEETCNFEVGVAAIPMLTDRAYPAGGSNLMMFAGHSEEEEAAGWEFLKFMTNTENAITWANGTGYLPVRQSCTEQDSYKQMVEEDPNLQVITDNVQYCAEATFIPEYAETKDIITNEMQKCILEDNYTPEEAVQSMADQVAELFK</sequence>